<dbReference type="PhylomeDB" id="A0A0A2LLG8"/>
<evidence type="ECO:0000313" key="3">
    <source>
        <dbReference type="EMBL" id="KGO77220.1"/>
    </source>
</evidence>
<dbReference type="Pfam" id="PF14033">
    <property type="entry name" value="DUF4246"/>
    <property type="match status" value="1"/>
</dbReference>
<reference evidence="3 4" key="1">
    <citation type="journal article" date="2015" name="Mol. Plant Microbe Interact.">
        <title>Genome, transcriptome, and functional analyses of Penicillium expansum provide new insights into secondary metabolism and pathogenicity.</title>
        <authorList>
            <person name="Ballester A.R."/>
            <person name="Marcet-Houben M."/>
            <person name="Levin E."/>
            <person name="Sela N."/>
            <person name="Selma-Lazaro C."/>
            <person name="Carmona L."/>
            <person name="Wisniewski M."/>
            <person name="Droby S."/>
            <person name="Gonzalez-Candelas L."/>
            <person name="Gabaldon T."/>
        </authorList>
    </citation>
    <scope>NUCLEOTIDE SEQUENCE [LARGE SCALE GENOMIC DNA]</scope>
    <source>
        <strain evidence="3 4">PHI-1</strain>
    </source>
</reference>
<dbReference type="PANTHER" id="PTHR33119:SF1">
    <property type="entry name" value="FE2OG DIOXYGENASE DOMAIN-CONTAINING PROTEIN"/>
    <property type="match status" value="1"/>
</dbReference>
<dbReference type="AlphaFoldDB" id="A0A0A2LLG8"/>
<comment type="caution">
    <text evidence="3">The sequence shown here is derived from an EMBL/GenBank/DDBJ whole genome shotgun (WGS) entry which is preliminary data.</text>
</comment>
<dbReference type="OMA" id="QPWNEML"/>
<evidence type="ECO:0000259" key="2">
    <source>
        <dbReference type="Pfam" id="PF21666"/>
    </source>
</evidence>
<evidence type="ECO:0000259" key="1">
    <source>
        <dbReference type="Pfam" id="PF14033"/>
    </source>
</evidence>
<feature type="domain" description="DUF4246" evidence="1">
    <location>
        <begin position="113"/>
        <end position="651"/>
    </location>
</feature>
<dbReference type="InterPro" id="IPR025340">
    <property type="entry name" value="DUF4246"/>
</dbReference>
<feature type="domain" description="DUF4246" evidence="2">
    <location>
        <begin position="35"/>
        <end position="101"/>
    </location>
</feature>
<organism evidence="3 4">
    <name type="scientific">Penicillium italicum</name>
    <name type="common">Blue mold</name>
    <dbReference type="NCBI Taxonomy" id="40296"/>
    <lineage>
        <taxon>Eukaryota</taxon>
        <taxon>Fungi</taxon>
        <taxon>Dikarya</taxon>
        <taxon>Ascomycota</taxon>
        <taxon>Pezizomycotina</taxon>
        <taxon>Eurotiomycetes</taxon>
        <taxon>Eurotiomycetidae</taxon>
        <taxon>Eurotiales</taxon>
        <taxon>Aspergillaceae</taxon>
        <taxon>Penicillium</taxon>
    </lineage>
</organism>
<proteinExistence type="predicted"/>
<dbReference type="STRING" id="40296.A0A0A2LLG8"/>
<dbReference type="InterPro" id="IPR049192">
    <property type="entry name" value="DUF4246_C"/>
</dbReference>
<dbReference type="EMBL" id="JQGA01000214">
    <property type="protein sequence ID" value="KGO77220.1"/>
    <property type="molecule type" value="Genomic_DNA"/>
</dbReference>
<protein>
    <submittedName>
        <fullName evidence="3">Uncharacterized protein</fullName>
    </submittedName>
</protein>
<dbReference type="InterPro" id="IPR049207">
    <property type="entry name" value="DUF4246_N"/>
</dbReference>
<keyword evidence="4" id="KW-1185">Reference proteome</keyword>
<dbReference type="OrthoDB" id="415532at2759"/>
<name>A0A0A2LLG8_PENIT</name>
<accession>A0A0A2LLG8</accession>
<evidence type="ECO:0000313" key="4">
    <source>
        <dbReference type="Proteomes" id="UP000030104"/>
    </source>
</evidence>
<dbReference type="PANTHER" id="PTHR33119">
    <property type="entry name" value="IFI3P"/>
    <property type="match status" value="1"/>
</dbReference>
<gene>
    <name evidence="3" type="ORF">PITC_023440</name>
</gene>
<sequence length="704" mass="81753">MTQIPLTSSRCYTGMIKTDPSPIKLDNSGTGPLRVPGFNGVPLFYEHSKDNRFAHGIADWRQIPQLFLRELSMLQFMSYVTEQPNWENETEDQQKLEEWHQHAVSVFDLCEPSWQWCVRELRDKAADFKRTGYVAVFDAGSRVIKSQVHDDLLKELRESMSPLFSESRSALSSASDDTTRGDSESLVRHVVDPFMHPLVFGRTRVLTDGGKVDMERPETWRPSESQIAPIPEKPTDVRKETHFFEMHLEEREKRDLDDSRYFTKRECWSNAFQFLPCEIALNEQGGAQITSYVNGVHPKERSIYKALEGLISTAMQPWNEMLILGDQGRTPIRIRTYDFQVEGKELCPKLYYYLNNAREGRTPPITEEEWPEVRSRVREYLNLPELERRYRILPDSGYHDILASMEPWQWDSSEELEKLILAKAKRLYVVTGVEPGISFTYDEWKTGENTGRAIMPKWEDPNENIPRPTPDPDHEYYSVSLQDQFEGLQIIVRVSTIELTPEKPLYGGDSHHNVAGILNEHIVSTATCYFDMHNIKDAKVSFQQETKIDNFDFNIEHFEAMDRLFDVPEWQFDSDDPLPLDALQIMGSIPILRNGQVLSWPNTVRSKAEPFSLADPLRPGHLRFATLWLVDPHYRICSTQNVPPQDSSWVDTSQPMEKARNDVSMTVAQAVEVRNQMRHDRNKISKPFLKYGHMWHRYSEVYLI</sequence>
<dbReference type="Proteomes" id="UP000030104">
    <property type="component" value="Unassembled WGS sequence"/>
</dbReference>
<dbReference type="Pfam" id="PF21666">
    <property type="entry name" value="DUF4246_N"/>
    <property type="match status" value="1"/>
</dbReference>
<dbReference type="HOGENOM" id="CLU_012066_2_0_1"/>